<reference evidence="2 3" key="1">
    <citation type="journal article" date="2018" name="Syst. Appl. Microbiol.">
        <title>Abditibacterium utsteinense sp. nov., the first cultivated member of candidate phylum FBP, isolated from ice-free Antarctic soil samples.</title>
        <authorList>
            <person name="Tahon G."/>
            <person name="Tytgat B."/>
            <person name="Lebbe L."/>
            <person name="Carlier A."/>
            <person name="Willems A."/>
        </authorList>
    </citation>
    <scope>NUCLEOTIDE SEQUENCE [LARGE SCALE GENOMIC DNA]</scope>
    <source>
        <strain evidence="2 3">LMG 29911</strain>
    </source>
</reference>
<comment type="caution">
    <text evidence="2">The sequence shown here is derived from an EMBL/GenBank/DDBJ whole genome shotgun (WGS) entry which is preliminary data.</text>
</comment>
<dbReference type="InParanoid" id="A0A2S8SUF5"/>
<proteinExistence type="predicted"/>
<feature type="chain" id="PRO_5015716676" evidence="1">
    <location>
        <begin position="24"/>
        <end position="180"/>
    </location>
</feature>
<gene>
    <name evidence="2" type="ORF">B1R32_10597</name>
</gene>
<dbReference type="InterPro" id="IPR011250">
    <property type="entry name" value="OMP/PagP_B-barrel"/>
</dbReference>
<feature type="signal peptide" evidence="1">
    <location>
        <begin position="1"/>
        <end position="23"/>
    </location>
</feature>
<keyword evidence="1" id="KW-0732">Signal</keyword>
<evidence type="ECO:0000256" key="1">
    <source>
        <dbReference type="SAM" id="SignalP"/>
    </source>
</evidence>
<dbReference type="AlphaFoldDB" id="A0A2S8SUF5"/>
<evidence type="ECO:0000313" key="2">
    <source>
        <dbReference type="EMBL" id="PQV64416.1"/>
    </source>
</evidence>
<name>A0A2S8SUF5_9BACT</name>
<dbReference type="SUPFAM" id="SSF56925">
    <property type="entry name" value="OMPA-like"/>
    <property type="match status" value="1"/>
</dbReference>
<protein>
    <submittedName>
        <fullName evidence="2">Outer membrane protein beta-barrel domain-containing protein</fullName>
    </submittedName>
</protein>
<dbReference type="EMBL" id="NIGF01000005">
    <property type="protein sequence ID" value="PQV64416.1"/>
    <property type="molecule type" value="Genomic_DNA"/>
</dbReference>
<evidence type="ECO:0000313" key="3">
    <source>
        <dbReference type="Proteomes" id="UP000237684"/>
    </source>
</evidence>
<keyword evidence="3" id="KW-1185">Reference proteome</keyword>
<sequence length="180" mass="19028">MNFRLLFAPLLGAFIFCGFDAHAQSAPRIGIDGGVFFPSSSKTKSVFGSNFKSFGPGFGSAQVLERKIYPDFDFLREKRGDNRATILFAGAKILIPLGRAPLSGQLAGFAPYSGAGVNLTYADIDAPDAGVKDKGFGAGASAILGASFGQRFFVESRYRLTSSAANFNFSGAQLVVGARF</sequence>
<organism evidence="2 3">
    <name type="scientific">Abditibacterium utsteinense</name>
    <dbReference type="NCBI Taxonomy" id="1960156"/>
    <lineage>
        <taxon>Bacteria</taxon>
        <taxon>Pseudomonadati</taxon>
        <taxon>Abditibacteriota</taxon>
        <taxon>Abditibacteriia</taxon>
        <taxon>Abditibacteriales</taxon>
        <taxon>Abditibacteriaceae</taxon>
        <taxon>Abditibacterium</taxon>
    </lineage>
</organism>
<dbReference type="Proteomes" id="UP000237684">
    <property type="component" value="Unassembled WGS sequence"/>
</dbReference>
<accession>A0A2S8SUF5</accession>
<dbReference type="RefSeq" id="WP_105483206.1">
    <property type="nucleotide sequence ID" value="NZ_NIGF01000005.1"/>
</dbReference>